<dbReference type="Pfam" id="PF11187">
    <property type="entry name" value="Mbeg1-like"/>
    <property type="match status" value="1"/>
</dbReference>
<keyword evidence="3" id="KW-1185">Reference proteome</keyword>
<organism evidence="2 3">
    <name type="scientific">Breznakiella homolactica</name>
    <dbReference type="NCBI Taxonomy" id="2798577"/>
    <lineage>
        <taxon>Bacteria</taxon>
        <taxon>Pseudomonadati</taxon>
        <taxon>Spirochaetota</taxon>
        <taxon>Spirochaetia</taxon>
        <taxon>Spirochaetales</taxon>
        <taxon>Breznakiellaceae</taxon>
        <taxon>Breznakiella</taxon>
    </lineage>
</organism>
<sequence length="392" mass="44676">MSNLFDYLAWRGDLEFTRDGFNIVDSLILCRLSYLPFGGILPEEDSDDAVLLSEAARQFTAISAKKNSKINDEIILKEDPRFLAELGKTKRFGGLRLSRYVNIIDIEEEKQFSAVTIMGDGILPYISFRGTDNTLVGWKEDFNMSFMDSIPSQLEAVEYLEKTAAALRGRFRVGGHSKGGNLAVYASSFSRPKTQRRIPEIYNFDGPGFNEKIIASAGYNAVRDRIQTYLPQSSVIGMLFEHENNYTVVRSTQSGLMQHDMYSWEILGNDLIRLNSVDNNSKFVDKTLKHWIDSLEPSQRREFSDGLYELLCSTDAKTVPELSASWVKKMGAMIKTISDVDDATRKRLMDIIHALFRSARENIKELWPREKKDSEKENSPEQSKEETRQPRG</sequence>
<gene>
    <name evidence="2" type="ORF">JFL75_07380</name>
</gene>
<dbReference type="InterPro" id="IPR024499">
    <property type="entry name" value="Mbeg1-like"/>
</dbReference>
<feature type="region of interest" description="Disordered" evidence="1">
    <location>
        <begin position="366"/>
        <end position="392"/>
    </location>
</feature>
<evidence type="ECO:0000313" key="2">
    <source>
        <dbReference type="EMBL" id="QQO10727.1"/>
    </source>
</evidence>
<dbReference type="InterPro" id="IPR029058">
    <property type="entry name" value="AB_hydrolase_fold"/>
</dbReference>
<accession>A0A7T8BBM6</accession>
<protein>
    <submittedName>
        <fullName evidence="2">DUF2974 domain-containing protein</fullName>
    </submittedName>
</protein>
<proteinExistence type="predicted"/>
<dbReference type="Proteomes" id="UP000595917">
    <property type="component" value="Chromosome"/>
</dbReference>
<evidence type="ECO:0000313" key="3">
    <source>
        <dbReference type="Proteomes" id="UP000595917"/>
    </source>
</evidence>
<dbReference type="SUPFAM" id="SSF53474">
    <property type="entry name" value="alpha/beta-Hydrolases"/>
    <property type="match status" value="1"/>
</dbReference>
<name>A0A7T8BBM6_9SPIR</name>
<evidence type="ECO:0000256" key="1">
    <source>
        <dbReference type="SAM" id="MobiDB-lite"/>
    </source>
</evidence>
<dbReference type="EMBL" id="CP067089">
    <property type="protein sequence ID" value="QQO10727.1"/>
    <property type="molecule type" value="Genomic_DNA"/>
</dbReference>
<dbReference type="AlphaFoldDB" id="A0A7T8BBM6"/>
<reference evidence="2" key="1">
    <citation type="submission" date="2021-01" db="EMBL/GenBank/DDBJ databases">
        <title>Description of Breznakiella homolactica.</title>
        <authorList>
            <person name="Song Y."/>
            <person name="Brune A."/>
        </authorList>
    </citation>
    <scope>NUCLEOTIDE SEQUENCE</scope>
    <source>
        <strain evidence="2">RmG30</strain>
    </source>
</reference>
<dbReference type="RefSeq" id="WP_215628032.1">
    <property type="nucleotide sequence ID" value="NZ_CP067089.2"/>
</dbReference>
<dbReference type="KEGG" id="bhc:JFL75_07380"/>